<dbReference type="Proteomes" id="UP000677016">
    <property type="component" value="Unassembled WGS sequence"/>
</dbReference>
<dbReference type="Gene3D" id="3.30.450.40">
    <property type="match status" value="1"/>
</dbReference>
<name>A0A941HYY8_9MICO</name>
<protein>
    <recommendedName>
        <fullName evidence="6">Glycerol operon regulatory protein</fullName>
    </recommendedName>
</protein>
<proteinExistence type="predicted"/>
<dbReference type="InterPro" id="IPR005471">
    <property type="entry name" value="Tscrpt_reg_IclR_N"/>
</dbReference>
<dbReference type="GO" id="GO:0003700">
    <property type="term" value="F:DNA-binding transcription factor activity"/>
    <property type="evidence" value="ECO:0007669"/>
    <property type="project" value="TreeGrafter"/>
</dbReference>
<accession>A0A941HYY8</accession>
<evidence type="ECO:0000256" key="2">
    <source>
        <dbReference type="ARBA" id="ARBA00023015"/>
    </source>
</evidence>
<keyword evidence="2" id="KW-0805">Transcription regulation</keyword>
<dbReference type="InterPro" id="IPR036388">
    <property type="entry name" value="WH-like_DNA-bd_sf"/>
</dbReference>
<dbReference type="GO" id="GO:0045892">
    <property type="term" value="P:negative regulation of DNA-templated transcription"/>
    <property type="evidence" value="ECO:0007669"/>
    <property type="project" value="TreeGrafter"/>
</dbReference>
<dbReference type="PROSITE" id="PS51077">
    <property type="entry name" value="HTH_ICLR"/>
    <property type="match status" value="1"/>
</dbReference>
<comment type="function">
    <text evidence="5">May be an activator protein for the gylABX operon.</text>
</comment>
<evidence type="ECO:0000313" key="10">
    <source>
        <dbReference type="EMBL" id="MBR7741696.1"/>
    </source>
</evidence>
<dbReference type="AlphaFoldDB" id="A0A941HYY8"/>
<evidence type="ECO:0000256" key="6">
    <source>
        <dbReference type="ARBA" id="ARBA00070406"/>
    </source>
</evidence>
<dbReference type="Pfam" id="PF01614">
    <property type="entry name" value="IclR_C"/>
    <property type="match status" value="1"/>
</dbReference>
<evidence type="ECO:0000259" key="9">
    <source>
        <dbReference type="PROSITE" id="PS51078"/>
    </source>
</evidence>
<evidence type="ECO:0000256" key="1">
    <source>
        <dbReference type="ARBA" id="ARBA00022798"/>
    </source>
</evidence>
<feature type="region of interest" description="Disordered" evidence="7">
    <location>
        <begin position="1"/>
        <end position="24"/>
    </location>
</feature>
<dbReference type="GO" id="GO:0006071">
    <property type="term" value="P:glycerol metabolic process"/>
    <property type="evidence" value="ECO:0007669"/>
    <property type="project" value="UniProtKB-KW"/>
</dbReference>
<evidence type="ECO:0000256" key="5">
    <source>
        <dbReference type="ARBA" id="ARBA00058938"/>
    </source>
</evidence>
<organism evidence="10 11">
    <name type="scientific">Phycicoccus avicenniae</name>
    <dbReference type="NCBI Taxonomy" id="2828860"/>
    <lineage>
        <taxon>Bacteria</taxon>
        <taxon>Bacillati</taxon>
        <taxon>Actinomycetota</taxon>
        <taxon>Actinomycetes</taxon>
        <taxon>Micrococcales</taxon>
        <taxon>Intrasporangiaceae</taxon>
        <taxon>Phycicoccus</taxon>
    </lineage>
</organism>
<dbReference type="SUPFAM" id="SSF46785">
    <property type="entry name" value="Winged helix' DNA-binding domain"/>
    <property type="match status" value="1"/>
</dbReference>
<keyword evidence="4" id="KW-0804">Transcription</keyword>
<gene>
    <name evidence="10" type="ORF">KC207_00105</name>
</gene>
<keyword evidence="1" id="KW-0319">Glycerol metabolism</keyword>
<dbReference type="Pfam" id="PF09339">
    <property type="entry name" value="HTH_IclR"/>
    <property type="match status" value="1"/>
</dbReference>
<dbReference type="PANTHER" id="PTHR30136:SF24">
    <property type="entry name" value="HTH-TYPE TRANSCRIPTIONAL REPRESSOR ALLR"/>
    <property type="match status" value="1"/>
</dbReference>
<dbReference type="Gene3D" id="1.10.10.10">
    <property type="entry name" value="Winged helix-like DNA-binding domain superfamily/Winged helix DNA-binding domain"/>
    <property type="match status" value="1"/>
</dbReference>
<dbReference type="PROSITE" id="PS51078">
    <property type="entry name" value="ICLR_ED"/>
    <property type="match status" value="1"/>
</dbReference>
<dbReference type="SMART" id="SM00346">
    <property type="entry name" value="HTH_ICLR"/>
    <property type="match status" value="1"/>
</dbReference>
<dbReference type="InterPro" id="IPR029016">
    <property type="entry name" value="GAF-like_dom_sf"/>
</dbReference>
<feature type="domain" description="HTH iclR-type" evidence="8">
    <location>
        <begin position="27"/>
        <end position="88"/>
    </location>
</feature>
<dbReference type="PANTHER" id="PTHR30136">
    <property type="entry name" value="HELIX-TURN-HELIX TRANSCRIPTIONAL REGULATOR, ICLR FAMILY"/>
    <property type="match status" value="1"/>
</dbReference>
<dbReference type="EMBL" id="JAGSNF010000001">
    <property type="protein sequence ID" value="MBR7741696.1"/>
    <property type="molecule type" value="Genomic_DNA"/>
</dbReference>
<dbReference type="GO" id="GO:0003677">
    <property type="term" value="F:DNA binding"/>
    <property type="evidence" value="ECO:0007669"/>
    <property type="project" value="UniProtKB-KW"/>
</dbReference>
<dbReference type="SUPFAM" id="SSF55781">
    <property type="entry name" value="GAF domain-like"/>
    <property type="match status" value="1"/>
</dbReference>
<evidence type="ECO:0000259" key="8">
    <source>
        <dbReference type="PROSITE" id="PS51077"/>
    </source>
</evidence>
<evidence type="ECO:0000256" key="4">
    <source>
        <dbReference type="ARBA" id="ARBA00023163"/>
    </source>
</evidence>
<sequence length="271" mass="28590">MRFAIVGPSRAGARHSDVEPVQPTGGVQSVARAFGLLEVLGDRGGQAGLSELSEAMGLPLPTMHRLLRTLVQLGYIRQLPSRRYALGPGLIRLGDQATRLLASWAGPALEQLEEATRETANLAVLDGVQAAYVAQVPSRHQMRMFTEVGRRVYTHSTGVGKALLAGLPDTEVLSVVRRAGMPGFTATTLTDEAALLADLAGIRDRGYAVDEGEQEPGVRCFALVVPGAPTPTAVSVSGPDTRVTLEAAGWMVPALREAADRLAAVLATLPE</sequence>
<dbReference type="InterPro" id="IPR036390">
    <property type="entry name" value="WH_DNA-bd_sf"/>
</dbReference>
<dbReference type="InterPro" id="IPR050707">
    <property type="entry name" value="HTH_MetabolicPath_Reg"/>
</dbReference>
<feature type="domain" description="IclR-ED" evidence="9">
    <location>
        <begin position="89"/>
        <end position="268"/>
    </location>
</feature>
<evidence type="ECO:0000256" key="7">
    <source>
        <dbReference type="SAM" id="MobiDB-lite"/>
    </source>
</evidence>
<keyword evidence="3" id="KW-0238">DNA-binding</keyword>
<evidence type="ECO:0000256" key="3">
    <source>
        <dbReference type="ARBA" id="ARBA00023125"/>
    </source>
</evidence>
<evidence type="ECO:0000313" key="11">
    <source>
        <dbReference type="Proteomes" id="UP000677016"/>
    </source>
</evidence>
<dbReference type="InterPro" id="IPR014757">
    <property type="entry name" value="Tscrpt_reg_IclR_C"/>
</dbReference>
<keyword evidence="11" id="KW-1185">Reference proteome</keyword>
<dbReference type="FunFam" id="1.10.10.10:FF:000056">
    <property type="entry name" value="IclR family transcriptional regulator"/>
    <property type="match status" value="1"/>
</dbReference>
<comment type="caution">
    <text evidence="10">The sequence shown here is derived from an EMBL/GenBank/DDBJ whole genome shotgun (WGS) entry which is preliminary data.</text>
</comment>
<reference evidence="10" key="1">
    <citation type="submission" date="2021-04" db="EMBL/GenBank/DDBJ databases">
        <title>Phycicoccus avicenniae sp. nov., a novel endophytic actinomycetes isolated from branch of Avicennia mariana.</title>
        <authorList>
            <person name="Tuo L."/>
        </authorList>
    </citation>
    <scope>NUCLEOTIDE SEQUENCE</scope>
    <source>
        <strain evidence="10">BSK3Z-2</strain>
    </source>
</reference>